<dbReference type="InterPro" id="IPR026444">
    <property type="entry name" value="Secre_tail"/>
</dbReference>
<dbReference type="InterPro" id="IPR036278">
    <property type="entry name" value="Sialidase_sf"/>
</dbReference>
<reference evidence="4 5" key="1">
    <citation type="submission" date="2015-07" db="EMBL/GenBank/DDBJ databases">
        <title>Genome of Polaribacter dokdonenesis DSW-5, isolated from seawater off Dokdo in Korea.</title>
        <authorList>
            <person name="Yoon K."/>
            <person name="Song J.Y."/>
            <person name="Kim J.F."/>
        </authorList>
    </citation>
    <scope>NUCLEOTIDE SEQUENCE [LARGE SCALE GENOMIC DNA]</scope>
    <source>
        <strain evidence="4 5">DSW-5</strain>
    </source>
</reference>
<dbReference type="PROSITE" id="PS51257">
    <property type="entry name" value="PROKAR_LIPOPROTEIN"/>
    <property type="match status" value="1"/>
</dbReference>
<dbReference type="NCBIfam" id="TIGR04183">
    <property type="entry name" value="Por_Secre_tail"/>
    <property type="match status" value="1"/>
</dbReference>
<feature type="domain" description="Secretion system C-terminal sorting" evidence="3">
    <location>
        <begin position="837"/>
        <end position="907"/>
    </location>
</feature>
<feature type="chain" id="PRO_5005845687" evidence="2">
    <location>
        <begin position="25"/>
        <end position="909"/>
    </location>
</feature>
<name>A0A0N0CFL5_9FLAO</name>
<protein>
    <submittedName>
        <fullName evidence="4">BNR/Asp-box repeat domain protein</fullName>
    </submittedName>
</protein>
<dbReference type="InterPro" id="IPR015943">
    <property type="entry name" value="WD40/YVTN_repeat-like_dom_sf"/>
</dbReference>
<feature type="signal peptide" evidence="2">
    <location>
        <begin position="1"/>
        <end position="24"/>
    </location>
</feature>
<dbReference type="STRING" id="1300348.I602_1610"/>
<evidence type="ECO:0000313" key="4">
    <source>
        <dbReference type="EMBL" id="KOY52050.1"/>
    </source>
</evidence>
<evidence type="ECO:0000259" key="3">
    <source>
        <dbReference type="Pfam" id="PF18962"/>
    </source>
</evidence>
<dbReference type="Gene3D" id="2.130.10.10">
    <property type="entry name" value="YVTN repeat-like/Quinoprotein amine dehydrogenase"/>
    <property type="match status" value="2"/>
</dbReference>
<dbReference type="Proteomes" id="UP000037716">
    <property type="component" value="Unassembled WGS sequence"/>
</dbReference>
<dbReference type="PATRIC" id="fig|1300348.6.peg.1609"/>
<evidence type="ECO:0000256" key="1">
    <source>
        <dbReference type="ARBA" id="ARBA00022729"/>
    </source>
</evidence>
<dbReference type="RefSeq" id="WP_053974186.1">
    <property type="nucleotide sequence ID" value="NZ_FNUE01000001.1"/>
</dbReference>
<keyword evidence="1 2" id="KW-0732">Signal</keyword>
<sequence length="909" mass="98866">MKKIYNLMLVVFTMSFVLSCNVNNNDESKLPKKKKKTLAEKAEDTEARWLHEFDMQKNPKTGLIPETEKNKELETAFIERQKNASKKSAAYDFVSRGPSNLGGRTRALKIDISDATGNTMLAGGVSSGVFRTTNGGNTWTKVSGLNDIHNVTAIAQDPRDGFQNIWYYGTGELRGNSAGLQESFLGNGIWKSTDSGLTWQQLATTANGTFQVFDNFFDFVIDLEVHPTTGELFVGTAGKVYRMAEAGPVVELELADDNTGWTDVVITSTGRVYASLDGGGTFNRGVYTSATGNGNWLQINPTSADFTPSNRITMAIAPSNEDILYILYNNGERNVEGNRVAEADLWQFNFATTTWTDYSSKLPDDPSGDSDGNDPFSIQGAYDLVISVKPDDENFVTIGGTNVYKISDITTDATFRRIGGYRGAGTYALYNEGGVNHHPDIHALTWSITDSNVFFTGTDGGVHKTNNINSNFVQWENLNNNYLTYQYYHVNMVNEAGNDFIIGGAQDNGTTIGGLDAGNTDASSMSDLFGGDGAAVSVTPQTGLLASGYTTYVTTQNGSMYRGTQTNITANITPTTGGEAYPSQFVTYFHMDPDNPSTIYYASNGSVIRTNDAPNVTSTDWTLVGSTQFSERITTFETTRGTYDPANSYLFIGGRGGNIFRLQDPINATDLTSLVKITPDEVVIDPVETNNGQYTSDIAVHPTNPDIVMVTYASYGDDIRNIFVTNNATAATPTWTEVERNLEAFSVRAGAIASVNGVTTYFVGTARGLYSSDDPTTEDWELQGASVMGIPVVSGLVYRPSDNILLMGTHGNGIYQADLNSPLSVANNSVDDITLAMYPNPTQFKLQFGSNDIQLSNETKFAIYDIRGKEVLKGALDQKSIDVSSLGKGVYIVKLNQDNKAISRKFVKN</sequence>
<evidence type="ECO:0000256" key="2">
    <source>
        <dbReference type="SAM" id="SignalP"/>
    </source>
</evidence>
<dbReference type="OrthoDB" id="9757947at2"/>
<comment type="caution">
    <text evidence="4">The sequence shown here is derived from an EMBL/GenBank/DDBJ whole genome shotgun (WGS) entry which is preliminary data.</text>
</comment>
<accession>A0A0N0CFL5</accession>
<gene>
    <name evidence="4" type="ORF">I602_1610</name>
</gene>
<proteinExistence type="predicted"/>
<dbReference type="SUPFAM" id="SSF50939">
    <property type="entry name" value="Sialidases"/>
    <property type="match status" value="2"/>
</dbReference>
<dbReference type="AlphaFoldDB" id="A0A0N0CFL5"/>
<evidence type="ECO:0000313" key="5">
    <source>
        <dbReference type="Proteomes" id="UP000037716"/>
    </source>
</evidence>
<organism evidence="4 5">
    <name type="scientific">Polaribacter dokdonensis DSW-5</name>
    <dbReference type="NCBI Taxonomy" id="1300348"/>
    <lineage>
        <taxon>Bacteria</taxon>
        <taxon>Pseudomonadati</taxon>
        <taxon>Bacteroidota</taxon>
        <taxon>Flavobacteriia</taxon>
        <taxon>Flavobacteriales</taxon>
        <taxon>Flavobacteriaceae</taxon>
    </lineage>
</organism>
<dbReference type="Pfam" id="PF18962">
    <property type="entry name" value="Por_Secre_tail"/>
    <property type="match status" value="1"/>
</dbReference>
<dbReference type="EMBL" id="LGBR01000001">
    <property type="protein sequence ID" value="KOY52050.1"/>
    <property type="molecule type" value="Genomic_DNA"/>
</dbReference>